<dbReference type="InterPro" id="IPR029063">
    <property type="entry name" value="SAM-dependent_MTases_sf"/>
</dbReference>
<dbReference type="AlphaFoldDB" id="A0A643F843"/>
<evidence type="ECO:0000313" key="3">
    <source>
        <dbReference type="Proteomes" id="UP000430120"/>
    </source>
</evidence>
<comment type="caution">
    <text evidence="2">The sequence shown here is derived from an EMBL/GenBank/DDBJ whole genome shotgun (WGS) entry which is preliminary data.</text>
</comment>
<dbReference type="InterPro" id="IPR041698">
    <property type="entry name" value="Methyltransf_25"/>
</dbReference>
<dbReference type="OrthoDB" id="6006151at2"/>
<dbReference type="Pfam" id="PF13649">
    <property type="entry name" value="Methyltransf_25"/>
    <property type="match status" value="1"/>
</dbReference>
<dbReference type="Gene3D" id="3.40.50.150">
    <property type="entry name" value="Vaccinia Virus protein VP39"/>
    <property type="match status" value="1"/>
</dbReference>
<dbReference type="SUPFAM" id="SSF53335">
    <property type="entry name" value="S-adenosyl-L-methionine-dependent methyltransferases"/>
    <property type="match status" value="1"/>
</dbReference>
<dbReference type="PANTHER" id="PTHR43464">
    <property type="entry name" value="METHYLTRANSFERASE"/>
    <property type="match status" value="1"/>
</dbReference>
<gene>
    <name evidence="2" type="ORF">F7Q92_17880</name>
</gene>
<feature type="domain" description="Methyltransferase" evidence="1">
    <location>
        <begin position="41"/>
        <end position="132"/>
    </location>
</feature>
<protein>
    <submittedName>
        <fullName evidence="2">Class I SAM-dependent methyltransferase</fullName>
    </submittedName>
</protein>
<sequence length="214" mass="24413">MHAYYAARAPYYDAVYLKPERQDDIAFLRRHLPERLQGRDVLEVACGTGYWTQHIAPLARRMVATDGTEEPLEFARLRPGTEAVAFGLADAYELPEELGQFNAAFAGLWLSHVPVQARHAFLRSLHRRLSPGARVLFIDNSTVQLQDFPIEETDAEGNTYQHRPLRDGSVHRVLKNFPTEAELRALIRPVASACTFQSLDNFWWLEYEFNGVIA</sequence>
<dbReference type="EMBL" id="VZPB01000057">
    <property type="protein sequence ID" value="KAB0576515.1"/>
    <property type="molecule type" value="Genomic_DNA"/>
</dbReference>
<evidence type="ECO:0000259" key="1">
    <source>
        <dbReference type="Pfam" id="PF13649"/>
    </source>
</evidence>
<evidence type="ECO:0000313" key="2">
    <source>
        <dbReference type="EMBL" id="KAB0576515.1"/>
    </source>
</evidence>
<dbReference type="GO" id="GO:0032259">
    <property type="term" value="P:methylation"/>
    <property type="evidence" value="ECO:0007669"/>
    <property type="project" value="UniProtKB-KW"/>
</dbReference>
<name>A0A643F843_IDEDE</name>
<dbReference type="Proteomes" id="UP000430120">
    <property type="component" value="Unassembled WGS sequence"/>
</dbReference>
<keyword evidence="2" id="KW-0808">Transferase</keyword>
<organism evidence="2 3">
    <name type="scientific">Ideonella dechloratans</name>
    <dbReference type="NCBI Taxonomy" id="36863"/>
    <lineage>
        <taxon>Bacteria</taxon>
        <taxon>Pseudomonadati</taxon>
        <taxon>Pseudomonadota</taxon>
        <taxon>Betaproteobacteria</taxon>
        <taxon>Burkholderiales</taxon>
        <taxon>Sphaerotilaceae</taxon>
        <taxon>Ideonella</taxon>
    </lineage>
</organism>
<dbReference type="GO" id="GO:0010420">
    <property type="term" value="F:polyprenyldihydroxybenzoate methyltransferase activity"/>
    <property type="evidence" value="ECO:0007669"/>
    <property type="project" value="TreeGrafter"/>
</dbReference>
<proteinExistence type="predicted"/>
<dbReference type="CDD" id="cd02440">
    <property type="entry name" value="AdoMet_MTases"/>
    <property type="match status" value="1"/>
</dbReference>
<reference evidence="2 3" key="1">
    <citation type="submission" date="2019-09" db="EMBL/GenBank/DDBJ databases">
        <title>Draft genome sequences of 48 bacterial type strains from the CCUG.</title>
        <authorList>
            <person name="Tunovic T."/>
            <person name="Pineiro-Iglesias B."/>
            <person name="Unosson C."/>
            <person name="Inganas E."/>
            <person name="Ohlen M."/>
            <person name="Cardew S."/>
            <person name="Jensie-Markopoulos S."/>
            <person name="Salva-Serra F."/>
            <person name="Jaen-Luchoro D."/>
            <person name="Karlsson R."/>
            <person name="Svensson-Stadler L."/>
            <person name="Chun J."/>
            <person name="Moore E."/>
        </authorList>
    </citation>
    <scope>NUCLEOTIDE SEQUENCE [LARGE SCALE GENOMIC DNA]</scope>
    <source>
        <strain evidence="2 3">CCUG 30977</strain>
    </source>
</reference>
<accession>A0A643F843</accession>
<dbReference type="PANTHER" id="PTHR43464:SF23">
    <property type="entry name" value="JUVENILE HORMONE ACID O-METHYLTRANSFERASE"/>
    <property type="match status" value="1"/>
</dbReference>
<keyword evidence="3" id="KW-1185">Reference proteome</keyword>
<keyword evidence="2" id="KW-0489">Methyltransferase</keyword>